<feature type="compositionally biased region" description="Polar residues" evidence="1">
    <location>
        <begin position="1"/>
        <end position="11"/>
    </location>
</feature>
<reference evidence="2 3" key="1">
    <citation type="submission" date="2019-06" db="EMBL/GenBank/DDBJ databases">
        <authorList>
            <person name="Austin C.R."/>
            <person name="Baumgardner C.A."/>
            <person name="Baysinger H.J."/>
            <person name="David A.M."/>
            <person name="Folse N.B."/>
            <person name="Gammon C.A."/>
            <person name="Garcia V.M."/>
            <person name="Gobble C.S."/>
            <person name="Herold B.N."/>
            <person name="Huamancondor M.S."/>
            <person name="Matheson G.R."/>
            <person name="Mondragon I."/>
            <person name="Nemes S.A."/>
            <person name="Neri L.M."/>
            <person name="Renaud V.D."/>
            <person name="Rigsbee E.A."/>
            <person name="Rockette B.M."/>
            <person name="Santiago M.R."/>
            <person name="Savage M.D."/>
            <person name="Simpson J.M."/>
            <person name="Slentz J.N."/>
            <person name="Spencer B.G."/>
            <person name="White D.J."/>
            <person name="Yarboro C.B."/>
            <person name="Anderson E.L."/>
            <person name="Wallen J.R."/>
            <person name="Gainey M.D."/>
            <person name="Garlena R.A."/>
            <person name="Russell D.A."/>
            <person name="Pope W.H."/>
            <person name="Jacobs-Sera D."/>
            <person name="Hatfull G.F."/>
        </authorList>
    </citation>
    <scope>NUCLEOTIDE SEQUENCE [LARGE SCALE GENOMIC DNA]</scope>
</reference>
<feature type="region of interest" description="Disordered" evidence="1">
    <location>
        <begin position="527"/>
        <end position="594"/>
    </location>
</feature>
<name>A0A516KUZ7_9CAUD</name>
<dbReference type="EMBL" id="MN062720">
    <property type="protein sequence ID" value="QDP45508.1"/>
    <property type="molecule type" value="Genomic_DNA"/>
</dbReference>
<gene>
    <name evidence="2" type="primary">24</name>
    <name evidence="2" type="ORF">SEA_FUZZBUSTER_24</name>
</gene>
<keyword evidence="3" id="KW-1185">Reference proteome</keyword>
<protein>
    <submittedName>
        <fullName evidence="2">Portal protein</fullName>
    </submittedName>
</protein>
<sequence>MGGMSTPSPSDLPNPEYLRPLGMEPQKALPLTAGSVEKPHPLVSITASAAHLTGKTVKGSSFRKSTGADWQADGWEMYDLIGEQRFIANVLAGRAAQARLFVGKLSSTDPLAEPEGVDDPVLQGILDAFGKSAPGRAQIINRAYINYFVPGEVFLVGIPPHLISKAIGEEDPVPPPLDGQIDMMSLDWRALSISELKFKTEDEIELYLAEANGRKLETTLDEVYVIRSWRSHPERAWHADSPTRSSLPVLRELVGLTMAIGGQTDSRLAGAGMLVVPDSARKAMLRALDLPETSGEDPFTDALIEAMSTAISDRSNAAAFVPLVVTVPDESADKFQHITFSSPFDKEMRPLREEAIRRLALGQDAPPELLLGTGGMNHWGAWLVREDVVTTHIEPPLGLFCDSLTTQYLRPMMLALGYSQEEVDDTVVWYDVSHMIVRPNRSAEAKDLYDAGELSGEAYRNAAGFDENDAPPGDTTDPAVALGLDMIAKAPSLMQNPGLESVVAQIRTVLAGETPTDPDAPVVEEVAPAEAEATDGAESDAPADGIPQTDDADPTPPEITASAADVRKHRAHGDLGKAFTGQEDPDVEDEEAAE</sequence>
<evidence type="ECO:0000313" key="3">
    <source>
        <dbReference type="Proteomes" id="UP000315280"/>
    </source>
</evidence>
<organism evidence="2 3">
    <name type="scientific">Microbacterium phage FuzzBuster</name>
    <dbReference type="NCBI Taxonomy" id="2590935"/>
    <lineage>
        <taxon>Viruses</taxon>
        <taxon>Duplodnaviria</taxon>
        <taxon>Heunggongvirae</taxon>
        <taxon>Uroviricota</taxon>
        <taxon>Caudoviricetes</taxon>
        <taxon>Hodgkinviridae</taxon>
        <taxon>Fuzzbustervirus</taxon>
        <taxon>Fuzzbustervirus fuzzbuster</taxon>
    </lineage>
</organism>
<dbReference type="Proteomes" id="UP000315280">
    <property type="component" value="Segment"/>
</dbReference>
<evidence type="ECO:0000256" key="1">
    <source>
        <dbReference type="SAM" id="MobiDB-lite"/>
    </source>
</evidence>
<proteinExistence type="predicted"/>
<evidence type="ECO:0000313" key="2">
    <source>
        <dbReference type="EMBL" id="QDP45508.1"/>
    </source>
</evidence>
<feature type="region of interest" description="Disordered" evidence="1">
    <location>
        <begin position="1"/>
        <end position="21"/>
    </location>
</feature>
<feature type="compositionally biased region" description="Acidic residues" evidence="1">
    <location>
        <begin position="583"/>
        <end position="594"/>
    </location>
</feature>
<accession>A0A516KUZ7</accession>